<reference evidence="3" key="1">
    <citation type="submission" date="2025-08" db="UniProtKB">
        <authorList>
            <consortium name="RefSeq"/>
        </authorList>
    </citation>
    <scope>IDENTIFICATION</scope>
    <source>
        <tissue evidence="3">Gonads</tissue>
    </source>
</reference>
<evidence type="ECO:0000313" key="3">
    <source>
        <dbReference type="RefSeq" id="XP_013411012.1"/>
    </source>
</evidence>
<dbReference type="Proteomes" id="UP000085678">
    <property type="component" value="Unplaced"/>
</dbReference>
<dbReference type="KEGG" id="lak:106174141"/>
<dbReference type="InParanoid" id="A0A1S3JKV9"/>
<name>A0A1S3JKV9_LINAN</name>
<gene>
    <name evidence="3" type="primary">LOC106174141</name>
</gene>
<evidence type="ECO:0000313" key="2">
    <source>
        <dbReference type="Proteomes" id="UP000085678"/>
    </source>
</evidence>
<organism evidence="2 3">
    <name type="scientific">Lingula anatina</name>
    <name type="common">Brachiopod</name>
    <name type="synonym">Lingula unguis</name>
    <dbReference type="NCBI Taxonomy" id="7574"/>
    <lineage>
        <taxon>Eukaryota</taxon>
        <taxon>Metazoa</taxon>
        <taxon>Spiralia</taxon>
        <taxon>Lophotrochozoa</taxon>
        <taxon>Brachiopoda</taxon>
        <taxon>Linguliformea</taxon>
        <taxon>Lingulata</taxon>
        <taxon>Lingulida</taxon>
        <taxon>Linguloidea</taxon>
        <taxon>Lingulidae</taxon>
        <taxon>Lingula</taxon>
    </lineage>
</organism>
<proteinExistence type="predicted"/>
<dbReference type="GeneID" id="106174141"/>
<keyword evidence="2" id="KW-1185">Reference proteome</keyword>
<feature type="region of interest" description="Disordered" evidence="1">
    <location>
        <begin position="269"/>
        <end position="341"/>
    </location>
</feature>
<dbReference type="OrthoDB" id="6513616at2759"/>
<dbReference type="AlphaFoldDB" id="A0A1S3JKV9"/>
<protein>
    <submittedName>
        <fullName evidence="3">Uncharacterized protein LOC106174141</fullName>
    </submittedName>
</protein>
<accession>A0A1S3JKV9</accession>
<dbReference type="RefSeq" id="XP_013411012.1">
    <property type="nucleotide sequence ID" value="XM_013555558.1"/>
</dbReference>
<evidence type="ECO:0000256" key="1">
    <source>
        <dbReference type="SAM" id="MobiDB-lite"/>
    </source>
</evidence>
<sequence length="341" mass="39373">MNSVAIFYAIWSVESTESEHFKDCLTERLRLTQLHRLLLPSTRVAERNTCTMAWNSLSQDRGPEYRREEARVMMNMKQYLTPEELAVQREAEMKLRSKGRANSIVAASLPFLYRYFKSIRPVLTVGSVAASVGLYSLAHMSSVIIGIEQFRKDVLNSPDLPSDSALREAIQQNKSLYTVLIERNLVAPPRSKFQRGVVDNSDAGTRPKLLDEAPSNVFGLDDSRRPHFSGLDDSQRPNIETGTTFLQENSEMDAAPLSEKNVTYAELRARNRDRHNKSPRQEQSYMSKPTRYFWDEEKPKHVEPEARGMPMQPRDNFPQREHKQQPSRHKRTNKYGDLWEE</sequence>
<feature type="region of interest" description="Disordered" evidence="1">
    <location>
        <begin position="196"/>
        <end position="239"/>
    </location>
</feature>
<feature type="compositionally biased region" description="Basic and acidic residues" evidence="1">
    <location>
        <begin position="293"/>
        <end position="306"/>
    </location>
</feature>